<proteinExistence type="predicted"/>
<evidence type="ECO:0000313" key="2">
    <source>
        <dbReference type="Proteomes" id="UP000296049"/>
    </source>
</evidence>
<dbReference type="EMBL" id="KB742585">
    <property type="protein sequence ID" value="EOB06739.1"/>
    <property type="molecule type" value="Genomic_DNA"/>
</dbReference>
<sequence length="194" mass="20765">MVLKTVPAQAFDKGFDKGRSSSRDRAEQCLCPCSCASAREKQNKTPPASQKIQLTDITAWKSGPELAGSPVAGFSSCCLEAAPPRFQNLLSDVTPTPAALPSCCAASWGRGNFQTQCVNTQRGHRPEVRRQAASSRAEGSQGPAVPHRGCTAAILGPSKDRVALVVLLVSSVRVTLEKKHYHSPFHSPWIAITK</sequence>
<dbReference type="Proteomes" id="UP000296049">
    <property type="component" value="Unassembled WGS sequence"/>
</dbReference>
<accession>R0LLZ9</accession>
<evidence type="ECO:0000313" key="1">
    <source>
        <dbReference type="EMBL" id="EOB06739.1"/>
    </source>
</evidence>
<reference evidence="2" key="1">
    <citation type="journal article" date="2013" name="Nat. Genet.">
        <title>The duck genome and transcriptome provide insight into an avian influenza virus reservoir species.</title>
        <authorList>
            <person name="Huang Y."/>
            <person name="Li Y."/>
            <person name="Burt D.W."/>
            <person name="Chen H."/>
            <person name="Zhang Y."/>
            <person name="Qian W."/>
            <person name="Kim H."/>
            <person name="Gan S."/>
            <person name="Zhao Y."/>
            <person name="Li J."/>
            <person name="Yi K."/>
            <person name="Feng H."/>
            <person name="Zhu P."/>
            <person name="Li B."/>
            <person name="Liu Q."/>
            <person name="Fairley S."/>
            <person name="Magor K.E."/>
            <person name="Du Z."/>
            <person name="Hu X."/>
            <person name="Goodman L."/>
            <person name="Tafer H."/>
            <person name="Vignal A."/>
            <person name="Lee T."/>
            <person name="Kim K.W."/>
            <person name="Sheng Z."/>
            <person name="An Y."/>
            <person name="Searle S."/>
            <person name="Herrero J."/>
            <person name="Groenen M.A."/>
            <person name="Crooijmans R.P."/>
            <person name="Faraut T."/>
            <person name="Cai Q."/>
            <person name="Webster R.G."/>
            <person name="Aldridge J.R."/>
            <person name="Warren W.C."/>
            <person name="Bartschat S."/>
            <person name="Kehr S."/>
            <person name="Marz M."/>
            <person name="Stadler P.F."/>
            <person name="Smith J."/>
            <person name="Kraus R.H."/>
            <person name="Zhao Y."/>
            <person name="Ren L."/>
            <person name="Fei J."/>
            <person name="Morisson M."/>
            <person name="Kaiser P."/>
            <person name="Griffin D.K."/>
            <person name="Rao M."/>
            <person name="Pitel F."/>
            <person name="Wang J."/>
            <person name="Li N."/>
        </authorList>
    </citation>
    <scope>NUCLEOTIDE SEQUENCE [LARGE SCALE GENOMIC DNA]</scope>
</reference>
<organism evidence="1 2">
    <name type="scientific">Anas platyrhynchos</name>
    <name type="common">Mallard</name>
    <name type="synonym">Anas boschas</name>
    <dbReference type="NCBI Taxonomy" id="8839"/>
    <lineage>
        <taxon>Eukaryota</taxon>
        <taxon>Metazoa</taxon>
        <taxon>Chordata</taxon>
        <taxon>Craniata</taxon>
        <taxon>Vertebrata</taxon>
        <taxon>Euteleostomi</taxon>
        <taxon>Archelosauria</taxon>
        <taxon>Archosauria</taxon>
        <taxon>Dinosauria</taxon>
        <taxon>Saurischia</taxon>
        <taxon>Theropoda</taxon>
        <taxon>Coelurosauria</taxon>
        <taxon>Aves</taxon>
        <taxon>Neognathae</taxon>
        <taxon>Galloanserae</taxon>
        <taxon>Anseriformes</taxon>
        <taxon>Anatidae</taxon>
        <taxon>Anatinae</taxon>
        <taxon>Anas</taxon>
    </lineage>
</organism>
<protein>
    <submittedName>
        <fullName evidence="1">Uncharacterized protein</fullName>
    </submittedName>
</protein>
<dbReference type="AlphaFoldDB" id="R0LLZ9"/>
<gene>
    <name evidence="1" type="ORF">Anapl_01053</name>
</gene>
<keyword evidence="2" id="KW-1185">Reference proteome</keyword>
<name>R0LLZ9_ANAPL</name>